<dbReference type="SUPFAM" id="SSF52540">
    <property type="entry name" value="P-loop containing nucleoside triphosphate hydrolases"/>
    <property type="match status" value="1"/>
</dbReference>
<dbReference type="AlphaFoldDB" id="A0A1V0TMW5"/>
<dbReference type="EMBL" id="CP020569">
    <property type="protein sequence ID" value="ARF54274.1"/>
    <property type="molecule type" value="Genomic_DNA"/>
</dbReference>
<gene>
    <name evidence="3" type="ORF">B1H19_08755</name>
</gene>
<organism evidence="3 4">
    <name type="scientific">Streptomyces gilvosporeus</name>
    <dbReference type="NCBI Taxonomy" id="553510"/>
    <lineage>
        <taxon>Bacteria</taxon>
        <taxon>Bacillati</taxon>
        <taxon>Actinomycetota</taxon>
        <taxon>Actinomycetes</taxon>
        <taxon>Kitasatosporales</taxon>
        <taxon>Streptomycetaceae</taxon>
        <taxon>Streptomyces</taxon>
    </lineage>
</organism>
<evidence type="ECO:0000313" key="4">
    <source>
        <dbReference type="Proteomes" id="UP000192726"/>
    </source>
</evidence>
<keyword evidence="1" id="KW-0812">Transmembrane</keyword>
<dbReference type="InterPro" id="IPR007111">
    <property type="entry name" value="NACHT_NTPase"/>
</dbReference>
<dbReference type="InterPro" id="IPR027417">
    <property type="entry name" value="P-loop_NTPase"/>
</dbReference>
<reference evidence="3 4" key="1">
    <citation type="submission" date="2017-04" db="EMBL/GenBank/DDBJ databases">
        <title>Complete Genome Sequence of Streptomyces gilvosporeus F607, a Capable Producer of Natamycin.</title>
        <authorList>
            <person name="Zong G."/>
            <person name="Zhong C."/>
            <person name="Fu J."/>
            <person name="Qin R."/>
            <person name="Cao G."/>
        </authorList>
    </citation>
    <scope>NUCLEOTIDE SEQUENCE [LARGE SCALE GENOMIC DNA]</scope>
    <source>
        <strain evidence="3 4">F607</strain>
    </source>
</reference>
<feature type="transmembrane region" description="Helical" evidence="1">
    <location>
        <begin position="132"/>
        <end position="159"/>
    </location>
</feature>
<keyword evidence="1" id="KW-1133">Transmembrane helix</keyword>
<evidence type="ECO:0000256" key="1">
    <source>
        <dbReference type="SAM" id="Phobius"/>
    </source>
</evidence>
<evidence type="ECO:0000313" key="3">
    <source>
        <dbReference type="EMBL" id="ARF54274.1"/>
    </source>
</evidence>
<dbReference type="Pfam" id="PF05729">
    <property type="entry name" value="NACHT"/>
    <property type="match status" value="1"/>
</dbReference>
<keyword evidence="1" id="KW-0472">Membrane</keyword>
<protein>
    <recommendedName>
        <fullName evidence="2">NACHT domain-containing protein</fullName>
    </recommendedName>
</protein>
<keyword evidence="4" id="KW-1185">Reference proteome</keyword>
<feature type="transmembrane region" description="Helical" evidence="1">
    <location>
        <begin position="88"/>
        <end position="112"/>
    </location>
</feature>
<evidence type="ECO:0000259" key="2">
    <source>
        <dbReference type="Pfam" id="PF05729"/>
    </source>
</evidence>
<sequence>MPIVPFHPTPAAGAISGERMELVFMAHGVHPSPGKIVMGSPEGGVFREGWARVRRPVVAVFWRWRTRWLLHRGMIHARRWWNPFGTTVGIVFLCVLTLALVAWGAGGLLVVIHHDWRHQWFSPDASMCSSKVAASCGAITGVVMPVLLLAASTVLFVVWRLWRVRRFATLPARKEPGRFVQTAGSLMDEVVGRDQLCNAIINNLRDRNVRRPHVITGKVGSGKTAVLVHLAGKLAAQGAVPIPVRLRDAQEGLDFCKLAKKRFEAVVQPAVRSPAESDRVWQWLRQHSDRIVVLADGLEEALNQDDKVSGQRDILIREAIAQADDEELPLVIASRPHDPLRAMQAAISQLEPLSDEASLQYIARSGSWRADPMLLDRIVEAAKMSESPLYLQIAKDLHSRDLLEPLWTEDEGGADVALHDSWALRADLLERWLDALVDGEIHPELPIGRDTRQAVVEYISALACIGLADDHGDVGLWELDPSVCRDRSTRPGSDSEPLCADDGWNERVAMTLDRHVHGLRWVHGAQKSGRGTEGGGAQQGWSIAVEGPRIDVRLAATWGRRMGLVDEDGEAVHFQHSIMQAYLGSRLLPRIREREDEDQLTRVLRKGGRELLIALTLHSRSLKGRCEGGGCGDPEPEACTDFVICRLLRKRALELLKEAERGKDMRGLWQAGRGAALDDRGSPRQRALEMFGAAVEIDSVAAAPEQDCILEMIKKNWSCLGRGEDPVRLREAKLTLVKQCGAAARRVAADRKCNPAYGQLFEIGCREFDYQVRAGIAHEIGTGGEQAYMAVHDRLLKPELNVCDFEGGRRRACVPPLAKAEDGNQGERVHRARRRERMRDRMREEWKEAEQEARWEKWRWNHDTMRAWVLPMLVDSTKMTRHLDSPRDDLENWVDIATGESGFSPGAAVPGTDIGLGVTLAQGFKFAANRRPGPQSDRQAREWLVKHAEEMLKRSTFWYTRLTLLQALTLWALPDDVNEDRPIRGHGADPRGQVDEWLTLRGGRRTEHPLVEAAGKLAVRALQTRRPERFLWIDEAATADRVGTEVGLPGDRRAHNLWIPPSTGWSTMDPLTQQLLADVLLLVVLGERGYRPRDLFRILDFCSHERTQVPSCVIKNRSRLDPVRGVERTLQPGSNCTDECRLRLCPYPAKVENLRLEFSEVFCLQQRDLLRRWRPRTWLGLRFRREAPWQHKVPVAGMRRFWDQMGQRARDVNPDEADRTRT</sequence>
<dbReference type="Gene3D" id="3.40.50.300">
    <property type="entry name" value="P-loop containing nucleotide triphosphate hydrolases"/>
    <property type="match status" value="1"/>
</dbReference>
<dbReference type="Proteomes" id="UP000192726">
    <property type="component" value="Chromosome"/>
</dbReference>
<dbReference type="KEGG" id="sgv:B1H19_08755"/>
<accession>A0A1V0TMW5</accession>
<name>A0A1V0TMW5_9ACTN</name>
<feature type="domain" description="NACHT" evidence="2">
    <location>
        <begin position="212"/>
        <end position="364"/>
    </location>
</feature>
<proteinExistence type="predicted"/>